<dbReference type="SUPFAM" id="SSF52499">
    <property type="entry name" value="Isochorismatase-like hydrolases"/>
    <property type="match status" value="1"/>
</dbReference>
<evidence type="ECO:0000259" key="1">
    <source>
        <dbReference type="Pfam" id="PF00857"/>
    </source>
</evidence>
<evidence type="ECO:0000313" key="2">
    <source>
        <dbReference type="EMBL" id="AHI31200.1"/>
    </source>
</evidence>
<protein>
    <submittedName>
        <fullName evidence="3">Isochorismatase family protein</fullName>
    </submittedName>
    <submittedName>
        <fullName evidence="2">Isochorismatase hydrolase</fullName>
    </submittedName>
</protein>
<dbReference type="AlphaFoldDB" id="W5YQ77"/>
<dbReference type="GO" id="GO:0016787">
    <property type="term" value="F:hydrolase activity"/>
    <property type="evidence" value="ECO:0007669"/>
    <property type="project" value="UniProtKB-KW"/>
</dbReference>
<dbReference type="PANTHER" id="PTHR14119:SF3">
    <property type="entry name" value="ISOCHORISMATASE DOMAIN-CONTAINING PROTEIN 2"/>
    <property type="match status" value="1"/>
</dbReference>
<dbReference type="PANTHER" id="PTHR14119">
    <property type="entry name" value="HYDROLASE"/>
    <property type="match status" value="1"/>
</dbReference>
<proteinExistence type="predicted"/>
<dbReference type="STRING" id="1420917.AU15_07230"/>
<dbReference type="EMBL" id="CP020931">
    <property type="protein sequence ID" value="ARM84393.1"/>
    <property type="molecule type" value="Genomic_DNA"/>
</dbReference>
<evidence type="ECO:0000313" key="3">
    <source>
        <dbReference type="EMBL" id="ARM84393.1"/>
    </source>
</evidence>
<reference evidence="2 4" key="1">
    <citation type="journal article" date="2014" name="Genome Announc.">
        <title>Draft Genome Sequences of Marinobacter similis A3d10T and Marinobacter salarius R9SW1T.</title>
        <authorList>
            <person name="Ivanova E.P."/>
            <person name="Ng H.J."/>
            <person name="Webb H.K."/>
            <person name="Feng G."/>
            <person name="Oshima K."/>
            <person name="Hattori M."/>
            <person name="Ohkuma M."/>
            <person name="Sergeev A.F."/>
            <person name="Mikhailov V.V."/>
            <person name="Crawford R.J."/>
            <person name="Sawabe T."/>
        </authorList>
    </citation>
    <scope>NUCLEOTIDE SEQUENCE [LARGE SCALE GENOMIC DNA]</scope>
    <source>
        <strain evidence="4">A3d10 and R9SW1</strain>
        <strain evidence="2">R9SW1</strain>
    </source>
</reference>
<dbReference type="KEGG" id="msr:AU15_07230"/>
<dbReference type="Proteomes" id="UP000035081">
    <property type="component" value="Chromosome"/>
</dbReference>
<keyword evidence="2" id="KW-0378">Hydrolase</keyword>
<dbReference type="Proteomes" id="UP000193100">
    <property type="component" value="Chromosome"/>
</dbReference>
<dbReference type="HOGENOM" id="CLU_066901_0_1_6"/>
<organism evidence="2 4">
    <name type="scientific">Marinobacter salarius</name>
    <dbReference type="NCBI Taxonomy" id="1420917"/>
    <lineage>
        <taxon>Bacteria</taxon>
        <taxon>Pseudomonadati</taxon>
        <taxon>Pseudomonadota</taxon>
        <taxon>Gammaproteobacteria</taxon>
        <taxon>Pseudomonadales</taxon>
        <taxon>Marinobacteraceae</taxon>
        <taxon>Marinobacter</taxon>
    </lineage>
</organism>
<dbReference type="RefSeq" id="WP_036207985.1">
    <property type="nucleotide sequence ID" value="NZ_CP020931.1"/>
</dbReference>
<dbReference type="Gene3D" id="3.40.50.850">
    <property type="entry name" value="Isochorismatase-like"/>
    <property type="match status" value="1"/>
</dbReference>
<dbReference type="GeneID" id="77256267"/>
<dbReference type="InterPro" id="IPR036380">
    <property type="entry name" value="Isochorismatase-like_sf"/>
</dbReference>
<sequence>MMMKADESTLVLIDLQKKLMPVISHGNLMLAESVRLAQIAKLLDVPVIATEQIPEKLGHNDEQISALADQTLSKTHFDACGGGLVEAIADNRKQVVIGGCEAHVCLLQTALSLLAAGFRVWVVENATGSRHDNDRDAALERMQQAGAVIVTLEMVAFEWMRDCEHPRFREVQKLIK</sequence>
<dbReference type="EMBL" id="CP007152">
    <property type="protein sequence ID" value="AHI31200.1"/>
    <property type="molecule type" value="Genomic_DNA"/>
</dbReference>
<reference evidence="3 5" key="2">
    <citation type="submission" date="2017-04" db="EMBL/GenBank/DDBJ databases">
        <title>Genome Sequence of Marinobacter salarius strain SMR5 Isolated from a culture of the Diatom Skeletonema marinoi.</title>
        <authorList>
            <person name="Topel M."/>
            <person name="Pinder M.I.M."/>
            <person name="Johansson O.N."/>
            <person name="Kourtchenko O."/>
            <person name="Godhe A."/>
            <person name="Clarke A.K."/>
        </authorList>
    </citation>
    <scope>NUCLEOTIDE SEQUENCE [LARGE SCALE GENOMIC DNA]</scope>
    <source>
        <strain evidence="3 5">SMR5</strain>
    </source>
</reference>
<feature type="domain" description="Isochorismatase-like" evidence="1">
    <location>
        <begin position="9"/>
        <end position="153"/>
    </location>
</feature>
<evidence type="ECO:0000313" key="4">
    <source>
        <dbReference type="Proteomes" id="UP000035081"/>
    </source>
</evidence>
<gene>
    <name evidence="2" type="ORF">AU15_07230</name>
    <name evidence="3" type="ORF">MARSALSMR5_02323</name>
</gene>
<dbReference type="InterPro" id="IPR000868">
    <property type="entry name" value="Isochorismatase-like_dom"/>
</dbReference>
<name>W5YQ77_9GAMM</name>
<dbReference type="Pfam" id="PF00857">
    <property type="entry name" value="Isochorismatase"/>
    <property type="match status" value="1"/>
</dbReference>
<evidence type="ECO:0000313" key="5">
    <source>
        <dbReference type="Proteomes" id="UP000193100"/>
    </source>
</evidence>
<accession>W5YQ77</accession>
<dbReference type="InterPro" id="IPR050993">
    <property type="entry name" value="Isochorismatase_domain"/>
</dbReference>